<dbReference type="EMBL" id="JACHIW010000001">
    <property type="protein sequence ID" value="MBB5154113.1"/>
    <property type="molecule type" value="Genomic_DNA"/>
</dbReference>
<evidence type="ECO:0000313" key="2">
    <source>
        <dbReference type="Proteomes" id="UP000584374"/>
    </source>
</evidence>
<dbReference type="InterPro" id="IPR006764">
    <property type="entry name" value="SAM_dep_MeTrfase_SAV2177_type"/>
</dbReference>
<dbReference type="SUPFAM" id="SSF53335">
    <property type="entry name" value="S-adenosyl-L-methionine-dependent methyltransferases"/>
    <property type="match status" value="1"/>
</dbReference>
<comment type="caution">
    <text evidence="1">The sequence shown here is derived from an EMBL/GenBank/DDBJ whole genome shotgun (WGS) entry which is preliminary data.</text>
</comment>
<dbReference type="AlphaFoldDB" id="A0A840QB86"/>
<reference evidence="1 2" key="1">
    <citation type="submission" date="2020-08" db="EMBL/GenBank/DDBJ databases">
        <title>Sequencing the genomes of 1000 actinobacteria strains.</title>
        <authorList>
            <person name="Klenk H.-P."/>
        </authorList>
    </citation>
    <scope>NUCLEOTIDE SEQUENCE [LARGE SCALE GENOMIC DNA]</scope>
    <source>
        <strain evidence="1 2">DSM 45584</strain>
    </source>
</reference>
<dbReference type="GO" id="GO:0032259">
    <property type="term" value="P:methylation"/>
    <property type="evidence" value="ECO:0007669"/>
    <property type="project" value="UniProtKB-KW"/>
</dbReference>
<dbReference type="Proteomes" id="UP000584374">
    <property type="component" value="Unassembled WGS sequence"/>
</dbReference>
<accession>A0A840QB86</accession>
<dbReference type="InterPro" id="IPR029063">
    <property type="entry name" value="SAM-dependent_MTases_sf"/>
</dbReference>
<dbReference type="Gene3D" id="3.40.50.150">
    <property type="entry name" value="Vaccinia Virus protein VP39"/>
    <property type="match status" value="1"/>
</dbReference>
<protein>
    <submittedName>
        <fullName evidence="1">SAM-dependent methyltransferase</fullName>
    </submittedName>
</protein>
<keyword evidence="1" id="KW-0808">Transferase</keyword>
<keyword evidence="1" id="KW-0489">Methyltransferase</keyword>
<evidence type="ECO:0000313" key="1">
    <source>
        <dbReference type="EMBL" id="MBB5154113.1"/>
    </source>
</evidence>
<proteinExistence type="predicted"/>
<organism evidence="1 2">
    <name type="scientific">Saccharopolyspora phatthalungensis</name>
    <dbReference type="NCBI Taxonomy" id="664693"/>
    <lineage>
        <taxon>Bacteria</taxon>
        <taxon>Bacillati</taxon>
        <taxon>Actinomycetota</taxon>
        <taxon>Actinomycetes</taxon>
        <taxon>Pseudonocardiales</taxon>
        <taxon>Pseudonocardiaceae</taxon>
        <taxon>Saccharopolyspora</taxon>
    </lineage>
</organism>
<name>A0A840QB86_9PSEU</name>
<dbReference type="RefSeq" id="WP_184725557.1">
    <property type="nucleotide sequence ID" value="NZ_JACHIW010000001.1"/>
</dbReference>
<dbReference type="PIRSF" id="PIRSF017393">
    <property type="entry name" value="MTase_SAV2177"/>
    <property type="match status" value="1"/>
</dbReference>
<sequence length="272" mass="30052">MPSPDLPPSAGIDTSTPSIARAYDAALGGKDNFAVDREAMQELERIAPGMKPLARENRAFLGRVCRFLAADMGITQFLDCGSGLPTADNVHQVVQRINPEARVVYVDNDPVVLAHGRALLEENERTRFAAADIFEPHDLLNNEIVRAHIDFTQPLALLQVATMHSYDGPHPDQVMAEYIDALPSGSFLGFSQFFDPEDEYHELAKHLQKGARSNGVNIGNFRTRAQIEPMLAGLELLEPGLVYTTDWRPDGPRTRPRLPAYHLHVGALGRKP</sequence>
<dbReference type="Pfam" id="PF04672">
    <property type="entry name" value="Methyltransf_19"/>
    <property type="match status" value="1"/>
</dbReference>
<keyword evidence="2" id="KW-1185">Reference proteome</keyword>
<dbReference type="GO" id="GO:0008168">
    <property type="term" value="F:methyltransferase activity"/>
    <property type="evidence" value="ECO:0007669"/>
    <property type="project" value="UniProtKB-KW"/>
</dbReference>
<gene>
    <name evidence="1" type="ORF">BJ970_001647</name>
</gene>